<reference evidence="2 3" key="1">
    <citation type="submission" date="2017-03" db="EMBL/GenBank/DDBJ databases">
        <title>Complete Genome Sequence of a natural compounds producer, Streptomyces violaceus S21.</title>
        <authorList>
            <person name="Zhong C."/>
            <person name="Zhao Z."/>
            <person name="Fu J."/>
            <person name="Zong G."/>
            <person name="Qin R."/>
            <person name="Cao G."/>
        </authorList>
    </citation>
    <scope>NUCLEOTIDE SEQUENCE [LARGE SCALE GENOMIC DNA]</scope>
    <source>
        <strain evidence="2 3">S21</strain>
    </source>
</reference>
<feature type="region of interest" description="Disordered" evidence="1">
    <location>
        <begin position="74"/>
        <end position="125"/>
    </location>
</feature>
<evidence type="ECO:0000256" key="1">
    <source>
        <dbReference type="SAM" id="MobiDB-lite"/>
    </source>
</evidence>
<feature type="compositionally biased region" description="Polar residues" evidence="1">
    <location>
        <begin position="116"/>
        <end position="125"/>
    </location>
</feature>
<sequence>MDAVRLPGTATAEAARWERATGLHARLSVLSKQITPAYNEWSRLNNVDARPEARAEVLTQLAVLHEESAALYEELTGAEPELADEHRDSAEQARRNSASNREHAELLVATAEAAPANTSSSEGTR</sequence>
<dbReference type="Proteomes" id="UP000192445">
    <property type="component" value="Chromosome"/>
</dbReference>
<protein>
    <submittedName>
        <fullName evidence="2">Uncharacterized protein</fullName>
    </submittedName>
</protein>
<evidence type="ECO:0000313" key="2">
    <source>
        <dbReference type="EMBL" id="ARF59968.1"/>
    </source>
</evidence>
<dbReference type="KEGG" id="svu:B1H20_00140"/>
<evidence type="ECO:0000313" key="3">
    <source>
        <dbReference type="Proteomes" id="UP000192445"/>
    </source>
</evidence>
<accession>A0A1V0U4N3</accession>
<organism evidence="2 3">
    <name type="scientific">Streptomyces violaceoruber</name>
    <dbReference type="NCBI Taxonomy" id="1935"/>
    <lineage>
        <taxon>Bacteria</taxon>
        <taxon>Bacillati</taxon>
        <taxon>Actinomycetota</taxon>
        <taxon>Actinomycetes</taxon>
        <taxon>Kitasatosporales</taxon>
        <taxon>Streptomycetaceae</taxon>
        <taxon>Streptomyces</taxon>
        <taxon>Streptomyces violaceoruber group</taxon>
    </lineage>
</organism>
<proteinExistence type="predicted"/>
<dbReference type="AlphaFoldDB" id="A0A1V0U4N3"/>
<gene>
    <name evidence="2" type="ORF">B1H20_00140</name>
</gene>
<dbReference type="EMBL" id="CP020570">
    <property type="protein sequence ID" value="ARF59968.1"/>
    <property type="molecule type" value="Genomic_DNA"/>
</dbReference>
<feature type="compositionally biased region" description="Basic and acidic residues" evidence="1">
    <location>
        <begin position="83"/>
        <end position="105"/>
    </location>
</feature>
<name>A0A1V0U4N3_STRVN</name>